<sequence>MSSTSNAHQRLTNSTWPIDHIATQRSRCQRWVTKREWRVGGSCIRCNDVGPTSFGLVNFRVRGKCENLRVRGNEFVSTFQKLKIFILSSSLAVSFAPLTMTELVFDHFAGDTVCFDGSD</sequence>
<protein>
    <submittedName>
        <fullName evidence="1">Uncharacterized protein</fullName>
    </submittedName>
</protein>
<dbReference type="EMBL" id="JAYMYS010000006">
    <property type="protein sequence ID" value="KAK7390180.1"/>
    <property type="molecule type" value="Genomic_DNA"/>
</dbReference>
<dbReference type="Proteomes" id="UP001386955">
    <property type="component" value="Unassembled WGS sequence"/>
</dbReference>
<evidence type="ECO:0000313" key="1">
    <source>
        <dbReference type="EMBL" id="KAK7390180.1"/>
    </source>
</evidence>
<evidence type="ECO:0000313" key="2">
    <source>
        <dbReference type="Proteomes" id="UP001386955"/>
    </source>
</evidence>
<accession>A0AAN9XFD4</accession>
<dbReference type="AlphaFoldDB" id="A0AAN9XFD4"/>
<organism evidence="1 2">
    <name type="scientific">Psophocarpus tetragonolobus</name>
    <name type="common">Winged bean</name>
    <name type="synonym">Dolichos tetragonolobus</name>
    <dbReference type="NCBI Taxonomy" id="3891"/>
    <lineage>
        <taxon>Eukaryota</taxon>
        <taxon>Viridiplantae</taxon>
        <taxon>Streptophyta</taxon>
        <taxon>Embryophyta</taxon>
        <taxon>Tracheophyta</taxon>
        <taxon>Spermatophyta</taxon>
        <taxon>Magnoliopsida</taxon>
        <taxon>eudicotyledons</taxon>
        <taxon>Gunneridae</taxon>
        <taxon>Pentapetalae</taxon>
        <taxon>rosids</taxon>
        <taxon>fabids</taxon>
        <taxon>Fabales</taxon>
        <taxon>Fabaceae</taxon>
        <taxon>Papilionoideae</taxon>
        <taxon>50 kb inversion clade</taxon>
        <taxon>NPAAA clade</taxon>
        <taxon>indigoferoid/millettioid clade</taxon>
        <taxon>Phaseoleae</taxon>
        <taxon>Psophocarpus</taxon>
    </lineage>
</organism>
<name>A0AAN9XFD4_PSOTE</name>
<reference evidence="1 2" key="1">
    <citation type="submission" date="2024-01" db="EMBL/GenBank/DDBJ databases">
        <title>The genomes of 5 underutilized Papilionoideae crops provide insights into root nodulation and disease resistanc.</title>
        <authorList>
            <person name="Jiang F."/>
        </authorList>
    </citation>
    <scope>NUCLEOTIDE SEQUENCE [LARGE SCALE GENOMIC DNA]</scope>
    <source>
        <strain evidence="1">DUOXIRENSHENG_FW03</strain>
        <tissue evidence="1">Leaves</tissue>
    </source>
</reference>
<keyword evidence="2" id="KW-1185">Reference proteome</keyword>
<gene>
    <name evidence="1" type="ORF">VNO78_25479</name>
</gene>
<comment type="caution">
    <text evidence="1">The sequence shown here is derived from an EMBL/GenBank/DDBJ whole genome shotgun (WGS) entry which is preliminary data.</text>
</comment>
<proteinExistence type="predicted"/>